<evidence type="ECO:0000313" key="1">
    <source>
        <dbReference type="EMBL" id="CAB4790442.1"/>
    </source>
</evidence>
<proteinExistence type="predicted"/>
<dbReference type="AlphaFoldDB" id="A0A6J7MLZ8"/>
<evidence type="ECO:0000313" key="2">
    <source>
        <dbReference type="EMBL" id="CAB4981746.1"/>
    </source>
</evidence>
<organism evidence="2">
    <name type="scientific">freshwater metagenome</name>
    <dbReference type="NCBI Taxonomy" id="449393"/>
    <lineage>
        <taxon>unclassified sequences</taxon>
        <taxon>metagenomes</taxon>
        <taxon>ecological metagenomes</taxon>
    </lineage>
</organism>
<reference evidence="2" key="1">
    <citation type="submission" date="2020-05" db="EMBL/GenBank/DDBJ databases">
        <authorList>
            <person name="Chiriac C."/>
            <person name="Salcher M."/>
            <person name="Ghai R."/>
            <person name="Kavagutti S V."/>
        </authorList>
    </citation>
    <scope>NUCLEOTIDE SEQUENCE</scope>
</reference>
<dbReference type="EMBL" id="CAFBON010000043">
    <property type="protein sequence ID" value="CAB4981746.1"/>
    <property type="molecule type" value="Genomic_DNA"/>
</dbReference>
<protein>
    <submittedName>
        <fullName evidence="2">Unannotated protein</fullName>
    </submittedName>
</protein>
<gene>
    <name evidence="1" type="ORF">UFOPK3001_00191</name>
    <name evidence="2" type="ORF">UFOPK3954_00574</name>
</gene>
<accession>A0A6J7MLZ8</accession>
<dbReference type="EMBL" id="CAFAAJ010000008">
    <property type="protein sequence ID" value="CAB4790442.1"/>
    <property type="molecule type" value="Genomic_DNA"/>
</dbReference>
<name>A0A6J7MLZ8_9ZZZZ</name>
<sequence length="246" mass="27176">MSTIEDGAPLLTGIADTGEVVEMFDVTGGNNLRFVDEMCRMQSENFSTYTGVPDRIRAEAALPAQRNGLIVAQWFYTVDGKTASYQVADINLARRTQTVVFGAVEKPFRRLTFGGTRLYQWATAGRRSLVARVITDDWLGTIAESSDKALPVLLTSGWIPLPIEYQAPVHLTAWRELGLETESLTLIWLPPDGLSPEQAAELQPKVYERAAASFLLDLYGLDASIPWVAELCGNEVNRPRTSREPA</sequence>